<dbReference type="SUPFAM" id="SSF46689">
    <property type="entry name" value="Homeodomain-like"/>
    <property type="match status" value="1"/>
</dbReference>
<protein>
    <submittedName>
        <fullName evidence="6">Transcriptional regulator, TetR family</fullName>
    </submittedName>
</protein>
<accession>A0A1H7KTJ3</accession>
<dbReference type="STRING" id="407022.SAMN05661044_01459"/>
<dbReference type="PROSITE" id="PS50977">
    <property type="entry name" value="HTH_TETR_2"/>
    <property type="match status" value="1"/>
</dbReference>
<name>A0A1H7KTJ3_OLID1</name>
<evidence type="ECO:0000256" key="1">
    <source>
        <dbReference type="ARBA" id="ARBA00023015"/>
    </source>
</evidence>
<evidence type="ECO:0000256" key="3">
    <source>
        <dbReference type="ARBA" id="ARBA00023163"/>
    </source>
</evidence>
<feature type="DNA-binding region" description="H-T-H motif" evidence="4">
    <location>
        <begin position="29"/>
        <end position="48"/>
    </location>
</feature>
<sequence length="191" mass="21860">MPRNKEFDYDEKLVTARDLFWKKGYNATTMNDLVDTMQINRSSLYLAYGNKHDLFLKSLTNYIQNKDKQYSQAAKKSEKPLEAIRNVIYSVMESALRDTNCLFTNSVFELATTDQEVSEMLKKQTLKAVDLFEKLLTQAKEDGSLLSDKEPRALAHFLISGLVSIYNTHILFADAELTKQTTEILIGSINQ</sequence>
<gene>
    <name evidence="6" type="ORF">SAMN05661044_01459</name>
</gene>
<keyword evidence="2 4" id="KW-0238">DNA-binding</keyword>
<dbReference type="Pfam" id="PF16925">
    <property type="entry name" value="TetR_C_13"/>
    <property type="match status" value="1"/>
</dbReference>
<keyword evidence="1" id="KW-0805">Transcription regulation</keyword>
<dbReference type="InterPro" id="IPR011075">
    <property type="entry name" value="TetR_C"/>
</dbReference>
<dbReference type="RefSeq" id="WP_093321071.1">
    <property type="nucleotide sequence ID" value="NZ_FOAF01000001.1"/>
</dbReference>
<dbReference type="Proteomes" id="UP000199421">
    <property type="component" value="Unassembled WGS sequence"/>
</dbReference>
<keyword evidence="3" id="KW-0804">Transcription</keyword>
<dbReference type="Pfam" id="PF00440">
    <property type="entry name" value="TetR_N"/>
    <property type="match status" value="1"/>
</dbReference>
<dbReference type="InterPro" id="IPR009057">
    <property type="entry name" value="Homeodomain-like_sf"/>
</dbReference>
<evidence type="ECO:0000256" key="4">
    <source>
        <dbReference type="PROSITE-ProRule" id="PRU00335"/>
    </source>
</evidence>
<dbReference type="OrthoDB" id="9795242at2"/>
<dbReference type="InterPro" id="IPR036271">
    <property type="entry name" value="Tet_transcr_reg_TetR-rel_C_sf"/>
</dbReference>
<dbReference type="Gene3D" id="1.10.357.10">
    <property type="entry name" value="Tetracycline Repressor, domain 2"/>
    <property type="match status" value="1"/>
</dbReference>
<reference evidence="7" key="1">
    <citation type="submission" date="2016-10" db="EMBL/GenBank/DDBJ databases">
        <authorList>
            <person name="Varghese N."/>
            <person name="Submissions S."/>
        </authorList>
    </citation>
    <scope>NUCLEOTIDE SEQUENCE [LARGE SCALE GENOMIC DNA]</scope>
    <source>
        <strain evidence="7">DSM 18733</strain>
    </source>
</reference>
<evidence type="ECO:0000256" key="2">
    <source>
        <dbReference type="ARBA" id="ARBA00023125"/>
    </source>
</evidence>
<evidence type="ECO:0000259" key="5">
    <source>
        <dbReference type="PROSITE" id="PS50977"/>
    </source>
</evidence>
<evidence type="ECO:0000313" key="7">
    <source>
        <dbReference type="Proteomes" id="UP000199421"/>
    </source>
</evidence>
<feature type="domain" description="HTH tetR-type" evidence="5">
    <location>
        <begin position="6"/>
        <end position="66"/>
    </location>
</feature>
<evidence type="ECO:0000313" key="6">
    <source>
        <dbReference type="EMBL" id="SEK90088.1"/>
    </source>
</evidence>
<dbReference type="GO" id="GO:0003677">
    <property type="term" value="F:DNA binding"/>
    <property type="evidence" value="ECO:0007669"/>
    <property type="project" value="UniProtKB-UniRule"/>
</dbReference>
<proteinExistence type="predicted"/>
<dbReference type="PANTHER" id="PTHR47506:SF1">
    <property type="entry name" value="HTH-TYPE TRANSCRIPTIONAL REGULATOR YJDC"/>
    <property type="match status" value="1"/>
</dbReference>
<dbReference type="AlphaFoldDB" id="A0A1H7KTJ3"/>
<dbReference type="EMBL" id="FOAF01000001">
    <property type="protein sequence ID" value="SEK90088.1"/>
    <property type="molecule type" value="Genomic_DNA"/>
</dbReference>
<keyword evidence="7" id="KW-1185">Reference proteome</keyword>
<dbReference type="PANTHER" id="PTHR47506">
    <property type="entry name" value="TRANSCRIPTIONAL REGULATORY PROTEIN"/>
    <property type="match status" value="1"/>
</dbReference>
<dbReference type="InterPro" id="IPR001647">
    <property type="entry name" value="HTH_TetR"/>
</dbReference>
<organism evidence="6 7">
    <name type="scientific">Olivibacter domesticus</name>
    <name type="common">Pseudosphingobacterium domesticum</name>
    <dbReference type="NCBI Taxonomy" id="407022"/>
    <lineage>
        <taxon>Bacteria</taxon>
        <taxon>Pseudomonadati</taxon>
        <taxon>Bacteroidota</taxon>
        <taxon>Sphingobacteriia</taxon>
        <taxon>Sphingobacteriales</taxon>
        <taxon>Sphingobacteriaceae</taxon>
        <taxon>Olivibacter</taxon>
    </lineage>
</organism>
<dbReference type="Gene3D" id="1.10.10.60">
    <property type="entry name" value="Homeodomain-like"/>
    <property type="match status" value="1"/>
</dbReference>
<dbReference type="SUPFAM" id="SSF48498">
    <property type="entry name" value="Tetracyclin repressor-like, C-terminal domain"/>
    <property type="match status" value="1"/>
</dbReference>